<dbReference type="EMBL" id="AP018228">
    <property type="protein sequence ID" value="BAY87601.1"/>
    <property type="molecule type" value="Genomic_DNA"/>
</dbReference>
<protein>
    <recommendedName>
        <fullName evidence="3">Helicase HerA central domain-containing protein</fullName>
    </recommendedName>
</protein>
<dbReference type="PANTHER" id="PTHR30121:SF6">
    <property type="entry name" value="SLR6007 PROTEIN"/>
    <property type="match status" value="1"/>
</dbReference>
<evidence type="ECO:0008006" key="3">
    <source>
        <dbReference type="Google" id="ProtNLM"/>
    </source>
</evidence>
<keyword evidence="1" id="KW-0614">Plasmid</keyword>
<dbReference type="InterPro" id="IPR051162">
    <property type="entry name" value="T4SS_component"/>
</dbReference>
<dbReference type="OrthoDB" id="494122at2"/>
<proteinExistence type="predicted"/>
<accession>A0A1Z4M2G3</accession>
<dbReference type="PANTHER" id="PTHR30121">
    <property type="entry name" value="UNCHARACTERIZED PROTEIN YJGR-RELATED"/>
    <property type="match status" value="1"/>
</dbReference>
<evidence type="ECO:0000313" key="1">
    <source>
        <dbReference type="EMBL" id="BAY87601.1"/>
    </source>
</evidence>
<reference evidence="1 2" key="1">
    <citation type="submission" date="2017-06" db="EMBL/GenBank/DDBJ databases">
        <title>Genome sequencing of cyanobaciteial culture collection at National Institute for Environmental Studies (NIES).</title>
        <authorList>
            <person name="Hirose Y."/>
            <person name="Shimura Y."/>
            <person name="Fujisawa T."/>
            <person name="Nakamura Y."/>
            <person name="Kawachi M."/>
        </authorList>
    </citation>
    <scope>NUCLEOTIDE SEQUENCE [LARGE SCALE GENOMIC DNA]</scope>
    <source>
        <strain evidence="1 2">NIES-267</strain>
        <plasmid evidence="2">Plasmid1 dna</plasmid>
    </source>
</reference>
<dbReference type="Proteomes" id="UP000218418">
    <property type="component" value="Plasmid plasmid1"/>
</dbReference>
<dbReference type="InterPro" id="IPR027417">
    <property type="entry name" value="P-loop_NTPase"/>
</dbReference>
<sequence>MPKKRNNKGKIGVKAFSTQELNVVKRLTPFEDIVHLAGICSISLAGRKNIGALILKRKEDIQVKFCFDCRGIHPFLNPEQIIPIFEGIEGGLKEIPVNECMTIHMGSFTNDTERQQELRQVENNCDIDRLNLLIRSERLRTKELTNLGIRKNKFLRIWVTYSVPAFSGGKGNGLVENILATTHKKWLDFTGQIHTTTKKRVENIIQDSFTSGFQFWEQIISSKMGLNVSPLTSEEIWHTLYSQFNSRATPTIPNPLILDDKGLKEDINSDFHIRHHLIENENSIPFLDRCWIKIQNKFIGVLNFVSKPAGWTEEFSQLRYLWELIAREKISNTEIICQLTKANQNLAKVALQRITKQSITSSTISAGSGSVDVKAGMNMEESIDAQKTILQGNSPVHVAVAFLVHRETPAKLDEACKYISNCFLRPAIVNRENEYAWKTWLQCCPFIWEPLLTKPFNRRLPYFSNEVPGLMPLIRTATGDNKGFELIASEGGTPVFIDLYNSHKNLGVFGTTRAGKSVLVAGILTRALAQNIPIVALDFPKPDGSSTFTDFTNFLEEEGAYFDISREFNNLFELPDLRGMNDEIIKERLTDFEEFLKSTMMLMVVGTNFTGVSPTTISNIESVLTLALKTFFNDDDIKMRYKQAIKASIGTPEWEDMPTLKDFYVYCSPGFIKLDSIASDSKEILEALNQVRIRLKFWLNSRVGQSISQPSTFRNDARLVVFALRNLSSESDAAILALSAYSAALRKALSSPKSIFFLDEAPILFQFESIAQLIGRLCANGAKAGIRVILSAQELDSIFQSKAASKIFANLTTRLIGRIQTPAVDSFVNRFKYPFEIISRNSTEAFFPKKEGIYSQWLLDDNGKLTFCRYYPPHCLLAAVANNPEEQELRTLYLNKYRRNQKLGMVKYAEDYIRLFRGEELSVEGKELYFAKKRG</sequence>
<dbReference type="SUPFAM" id="SSF52540">
    <property type="entry name" value="P-loop containing nucleoside triphosphate hydrolases"/>
    <property type="match status" value="1"/>
</dbReference>
<organism evidence="1 2">
    <name type="scientific">Calothrix parasitica NIES-267</name>
    <dbReference type="NCBI Taxonomy" id="1973488"/>
    <lineage>
        <taxon>Bacteria</taxon>
        <taxon>Bacillati</taxon>
        <taxon>Cyanobacteriota</taxon>
        <taxon>Cyanophyceae</taxon>
        <taxon>Nostocales</taxon>
        <taxon>Calotrichaceae</taxon>
        <taxon>Calothrix</taxon>
    </lineage>
</organism>
<name>A0A1Z4M2G3_9CYAN</name>
<gene>
    <name evidence="1" type="ORF">NIES267_71250</name>
</gene>
<dbReference type="Gene3D" id="3.40.50.300">
    <property type="entry name" value="P-loop containing nucleotide triphosphate hydrolases"/>
    <property type="match status" value="2"/>
</dbReference>
<evidence type="ECO:0000313" key="2">
    <source>
        <dbReference type="Proteomes" id="UP000218418"/>
    </source>
</evidence>
<geneLocation type="plasmid" evidence="2">
    <name>Plasmid1 dna</name>
</geneLocation>
<dbReference type="AlphaFoldDB" id="A0A1Z4M2G3"/>
<keyword evidence="2" id="KW-1185">Reference proteome</keyword>